<feature type="signal peptide" evidence="1">
    <location>
        <begin position="1"/>
        <end position="21"/>
    </location>
</feature>
<protein>
    <recommendedName>
        <fullName evidence="4">Lipocalin-like domain-containing protein</fullName>
    </recommendedName>
</protein>
<sequence length="157" mass="17900">MKKLKTLGVLLICLIVNISCSDNDSNVELSDKQNLTKKTWTFDKFKFLDSSNNNGKYTSEDFQNKVNTLYNSLTMEFNDSGKGTLKSNSSQLIKNFTWKLTDNKLEMTLPNPNEATDDVVTYNITINNSQLALTMTEELVIFINGDELNVRGLQYYK</sequence>
<feature type="chain" id="PRO_5029689712" description="Lipocalin-like domain-containing protein" evidence="1">
    <location>
        <begin position="22"/>
        <end position="157"/>
    </location>
</feature>
<organism evidence="2 3">
    <name type="scientific">Tenacibaculum aiptasiae</name>
    <dbReference type="NCBI Taxonomy" id="426481"/>
    <lineage>
        <taxon>Bacteria</taxon>
        <taxon>Pseudomonadati</taxon>
        <taxon>Bacteroidota</taxon>
        <taxon>Flavobacteriia</taxon>
        <taxon>Flavobacteriales</taxon>
        <taxon>Flavobacteriaceae</taxon>
        <taxon>Tenacibaculum</taxon>
    </lineage>
</organism>
<evidence type="ECO:0008006" key="4">
    <source>
        <dbReference type="Google" id="ProtNLM"/>
    </source>
</evidence>
<reference evidence="2 3" key="1">
    <citation type="submission" date="2019-09" db="EMBL/GenBank/DDBJ databases">
        <authorList>
            <person name="Cao W.R."/>
        </authorList>
    </citation>
    <scope>NUCLEOTIDE SEQUENCE [LARGE SCALE GENOMIC DNA]</scope>
    <source>
        <strain evidence="3">a4</strain>
    </source>
</reference>
<dbReference type="RefSeq" id="WP_150899419.1">
    <property type="nucleotide sequence ID" value="NZ_WAAU01000011.1"/>
</dbReference>
<dbReference type="Proteomes" id="UP000467305">
    <property type="component" value="Unassembled WGS sequence"/>
</dbReference>
<accession>A0A7J5AMV7</accession>
<evidence type="ECO:0000313" key="2">
    <source>
        <dbReference type="EMBL" id="KAB1158938.1"/>
    </source>
</evidence>
<dbReference type="EMBL" id="WAAU01000011">
    <property type="protein sequence ID" value="KAB1158938.1"/>
    <property type="molecule type" value="Genomic_DNA"/>
</dbReference>
<proteinExistence type="predicted"/>
<gene>
    <name evidence="2" type="ORF">F7018_07485</name>
</gene>
<dbReference type="OrthoDB" id="9853528at2"/>
<comment type="caution">
    <text evidence="2">The sequence shown here is derived from an EMBL/GenBank/DDBJ whole genome shotgun (WGS) entry which is preliminary data.</text>
</comment>
<keyword evidence="1" id="KW-0732">Signal</keyword>
<name>A0A7J5AMV7_9FLAO</name>
<dbReference type="AlphaFoldDB" id="A0A7J5AMV7"/>
<keyword evidence="3" id="KW-1185">Reference proteome</keyword>
<evidence type="ECO:0000256" key="1">
    <source>
        <dbReference type="SAM" id="SignalP"/>
    </source>
</evidence>
<evidence type="ECO:0000313" key="3">
    <source>
        <dbReference type="Proteomes" id="UP000467305"/>
    </source>
</evidence>